<feature type="transmembrane region" description="Helical" evidence="2">
    <location>
        <begin position="6"/>
        <end position="25"/>
    </location>
</feature>
<comment type="caution">
    <text evidence="3">The sequence shown here is derived from an EMBL/GenBank/DDBJ whole genome shotgun (WGS) entry which is preliminary data.</text>
</comment>
<sequence>RMAHRVLIFAGTVVILITLFVWLIYMPKTAEIKSLTTQLDKLEKQLSIAKRMARNLEKLEKDLAEAQGDLQLALRLLPTTSEIPNLLKSITKLGNDSNLEFLLFSPQREVSREYFIEIPVNIEVRGGYHDVALFFDKVSKLDRIVNVVNVSMVPVQSTSTTLKTTCKSLTYRFKE</sequence>
<evidence type="ECO:0000256" key="1">
    <source>
        <dbReference type="SAM" id="Coils"/>
    </source>
</evidence>
<feature type="non-terminal residue" evidence="3">
    <location>
        <position position="1"/>
    </location>
</feature>
<feature type="coiled-coil region" evidence="1">
    <location>
        <begin position="32"/>
        <end position="76"/>
    </location>
</feature>
<evidence type="ECO:0000313" key="3">
    <source>
        <dbReference type="EMBL" id="GAI88313.1"/>
    </source>
</evidence>
<dbReference type="GO" id="GO:0043683">
    <property type="term" value="P:type IV pilus assembly"/>
    <property type="evidence" value="ECO:0007669"/>
    <property type="project" value="InterPro"/>
</dbReference>
<dbReference type="AlphaFoldDB" id="X1S5X5"/>
<dbReference type="Gene3D" id="3.30.70.60">
    <property type="match status" value="1"/>
</dbReference>
<dbReference type="GO" id="GO:0043107">
    <property type="term" value="P:type IV pilus-dependent motility"/>
    <property type="evidence" value="ECO:0007669"/>
    <property type="project" value="InterPro"/>
</dbReference>
<organism evidence="3">
    <name type="scientific">marine sediment metagenome</name>
    <dbReference type="NCBI Taxonomy" id="412755"/>
    <lineage>
        <taxon>unclassified sequences</taxon>
        <taxon>metagenomes</taxon>
        <taxon>ecological metagenomes</taxon>
    </lineage>
</organism>
<gene>
    <name evidence="3" type="ORF">S12H4_37762</name>
</gene>
<keyword evidence="1" id="KW-0175">Coiled coil</keyword>
<evidence type="ECO:0000256" key="2">
    <source>
        <dbReference type="SAM" id="Phobius"/>
    </source>
</evidence>
<keyword evidence="2" id="KW-0472">Membrane</keyword>
<proteinExistence type="predicted"/>
<accession>X1S5X5</accession>
<keyword evidence="2" id="KW-1133">Transmembrane helix</keyword>
<reference evidence="3" key="1">
    <citation type="journal article" date="2014" name="Front. Microbiol.">
        <title>High frequency of phylogenetically diverse reductive dehalogenase-homologous genes in deep subseafloor sedimentary metagenomes.</title>
        <authorList>
            <person name="Kawai M."/>
            <person name="Futagami T."/>
            <person name="Toyoda A."/>
            <person name="Takaki Y."/>
            <person name="Nishi S."/>
            <person name="Hori S."/>
            <person name="Arai W."/>
            <person name="Tsubouchi T."/>
            <person name="Morono Y."/>
            <person name="Uchiyama I."/>
            <person name="Ito T."/>
            <person name="Fujiyama A."/>
            <person name="Inagaki F."/>
            <person name="Takami H."/>
        </authorList>
    </citation>
    <scope>NUCLEOTIDE SEQUENCE</scope>
    <source>
        <strain evidence="3">Expedition CK06-06</strain>
    </source>
</reference>
<evidence type="ECO:0008006" key="4">
    <source>
        <dbReference type="Google" id="ProtNLM"/>
    </source>
</evidence>
<dbReference type="InterPro" id="IPR007445">
    <property type="entry name" value="PilO"/>
</dbReference>
<dbReference type="PANTHER" id="PTHR39555:SF1">
    <property type="entry name" value="TYPE IV PILUS INNER MEMBRANE COMPONENT PILO"/>
    <property type="match status" value="1"/>
</dbReference>
<keyword evidence="2" id="KW-0812">Transmembrane</keyword>
<dbReference type="PANTHER" id="PTHR39555">
    <property type="entry name" value="FIMBRIAL ASSEMBLY PROTEIN PILO-LIKE PROTEIN-RELATED"/>
    <property type="match status" value="1"/>
</dbReference>
<name>X1S5X5_9ZZZZ</name>
<dbReference type="Pfam" id="PF04350">
    <property type="entry name" value="PilO"/>
    <property type="match status" value="1"/>
</dbReference>
<dbReference type="InterPro" id="IPR014717">
    <property type="entry name" value="Transl_elong_EF1B/ribsomal_bS6"/>
</dbReference>
<protein>
    <recommendedName>
        <fullName evidence="4">Pilus assembly protein PilO</fullName>
    </recommendedName>
</protein>
<dbReference type="EMBL" id="BARW01022668">
    <property type="protein sequence ID" value="GAI88313.1"/>
    <property type="molecule type" value="Genomic_DNA"/>
</dbReference>